<dbReference type="InterPro" id="IPR001487">
    <property type="entry name" value="Bromodomain"/>
</dbReference>
<dbReference type="InterPro" id="IPR011990">
    <property type="entry name" value="TPR-like_helical_dom_sf"/>
</dbReference>
<gene>
    <name evidence="9" type="ORF">AURANDRAFT_72433</name>
</gene>
<feature type="domain" description="Myb-like" evidence="6">
    <location>
        <begin position="978"/>
        <end position="1022"/>
    </location>
</feature>
<feature type="domain" description="Myb-like" evidence="6">
    <location>
        <begin position="901"/>
        <end position="945"/>
    </location>
</feature>
<evidence type="ECO:0000259" key="7">
    <source>
        <dbReference type="PROSITE" id="PS50188"/>
    </source>
</evidence>
<evidence type="ECO:0000313" key="9">
    <source>
        <dbReference type="EMBL" id="EGB04816.1"/>
    </source>
</evidence>
<dbReference type="Gene3D" id="1.20.920.10">
    <property type="entry name" value="Bromodomain-like"/>
    <property type="match status" value="1"/>
</dbReference>
<dbReference type="Gene3D" id="1.10.10.60">
    <property type="entry name" value="Homeodomain-like"/>
    <property type="match status" value="4"/>
</dbReference>
<dbReference type="InterPro" id="IPR043136">
    <property type="entry name" value="B30.2/SPRY_sf"/>
</dbReference>
<feature type="compositionally biased region" description="Low complexity" evidence="4">
    <location>
        <begin position="380"/>
        <end position="400"/>
    </location>
</feature>
<keyword evidence="10" id="KW-1185">Reference proteome</keyword>
<feature type="domain" description="B30.2/SPRY" evidence="7">
    <location>
        <begin position="1"/>
        <end position="52"/>
    </location>
</feature>
<dbReference type="Gene3D" id="1.25.40.10">
    <property type="entry name" value="Tetratricopeptide repeat domain"/>
    <property type="match status" value="1"/>
</dbReference>
<feature type="coiled-coil region" evidence="3">
    <location>
        <begin position="1038"/>
        <end position="1174"/>
    </location>
</feature>
<dbReference type="InterPro" id="IPR001870">
    <property type="entry name" value="B30.2/SPRY"/>
</dbReference>
<feature type="domain" description="HTH myb-type" evidence="8">
    <location>
        <begin position="895"/>
        <end position="949"/>
    </location>
</feature>
<dbReference type="OrthoDB" id="21449at2759"/>
<dbReference type="PROSITE" id="PS51294">
    <property type="entry name" value="HTH_MYB"/>
    <property type="match status" value="4"/>
</dbReference>
<dbReference type="eggNOG" id="KOG1474">
    <property type="taxonomic scope" value="Eukaryota"/>
</dbReference>
<feature type="domain" description="HTH myb-type" evidence="8">
    <location>
        <begin position="754"/>
        <end position="808"/>
    </location>
</feature>
<reference evidence="9 10" key="1">
    <citation type="journal article" date="2011" name="Proc. Natl. Acad. Sci. U.S.A.">
        <title>Niche of harmful alga Aureococcus anophagefferens revealed through ecogenomics.</title>
        <authorList>
            <person name="Gobler C.J."/>
            <person name="Berry D.L."/>
            <person name="Dyhrman S.T."/>
            <person name="Wilhelm S.W."/>
            <person name="Salamov A."/>
            <person name="Lobanov A.V."/>
            <person name="Zhang Y."/>
            <person name="Collier J.L."/>
            <person name="Wurch L.L."/>
            <person name="Kustka A.B."/>
            <person name="Dill B.D."/>
            <person name="Shah M."/>
            <person name="VerBerkmoes N.C."/>
            <person name="Kuo A."/>
            <person name="Terry A."/>
            <person name="Pangilinan J."/>
            <person name="Lindquist E.A."/>
            <person name="Lucas S."/>
            <person name="Paulsen I.T."/>
            <person name="Hattenrath-Lehmann T.K."/>
            <person name="Talmage S.C."/>
            <person name="Walker E.A."/>
            <person name="Koch F."/>
            <person name="Burson A.M."/>
            <person name="Marcoval M.A."/>
            <person name="Tang Y.Z."/>
            <person name="Lecleir G.R."/>
            <person name="Coyne K.J."/>
            <person name="Berg G.M."/>
            <person name="Bertrand E.M."/>
            <person name="Saito M.A."/>
            <person name="Gladyshev V.N."/>
            <person name="Grigoriev I.V."/>
        </authorList>
    </citation>
    <scope>NUCLEOTIDE SEQUENCE [LARGE SCALE GENOMIC DNA]</scope>
    <source>
        <strain evidence="10">CCMP 1984</strain>
    </source>
</reference>
<feature type="domain" description="HTH myb-type" evidence="8">
    <location>
        <begin position="978"/>
        <end position="1026"/>
    </location>
</feature>
<sequence length="1616" mass="174150">MLDLDGREIRFSVNGECNEFVFRSISVGSVGYYPALSMRAGVVDINFGGSRALKFLPNGYTPVAEQQKKQMRAERDALDTKIEAMEKQLHRGTERLGVKKKHEATLLEINAKHLLFVVGLSLSAHLSANDQMADEAFAYGGAAANDSGAAPRRRAPFAPVQEEPVQEAAAAPAPEAHATRKRSRADRDGAAADARDGDAKRPRGDGAAAGARDGGAKQLCADGGGADAADASRAAASRAAAAGAEGPAPPQRQRVTYVTAAFAEADAARKAAFGPELLQLWPETCSSPLPAGAAGRARFAFSSPRPRAVAPAELDEASRRVATTVSPGAAFIANGRRFIPGELVDNPSYLLPWEAPAQPSSPRSPRGASDALDAADGDAADATAAEAPAAEAPVQEAVAAETPEADAMAVDAKADLVQLPPAVLRSRSDPVYVRGYQENTELWLKAAHHGNVEALVRLGLAPPVDEYTPENSEEVNGVTKLKVDLAKGRAALLELATHGDCRSYYVLGLCRRDGLLGFDVDFAAAVAAWRTAADARHLVCMLLAAKALEHGGDGVNADRRAAYHYYSCAAELGDDEAKAGLQRIGAAGDAKPSDPPGGDDNDDSEAAAAAAPDAMAVDEAPPTAAEAAVGAACLAACGDVLEYLMRTKQAEWFLEPVDPEVMGNDDYPTIVAAPMDFGTVKAKLDAGDYTVHTFAADVRLVFRNAMTFNVEGDDVHEAALWLDVKFEKRYADALAGVFDALPPAAAAALAEAKEKARTSSRWTEREHQRVVELYVQYPNDWSKVAKGLPGRTEVAVERHWSSATMKRYLDALPPAEGAALAEAKEKATSGPWTPHEHQLLRELYLQYRNDWSEVAKGLPGRNESAVEHHWYSAAMKRYIDALPPAEAAALEEAKEKACTSSPWTPHEHQRVLELYVQYPNNWSEVAKGLPGRTEEAVKQHWNDSPAMKRYLAGLSQADAKALAKAKEKARVASGPWTGPWTQHEHQRLLELYLQYGDEWSEVAKGLPRRNENAVKLHWHSAPMKRYVAGLSQADAKALAKAKEKAFVEKREREALEKRDCERKALEKALEKLLKRADAAAANAVADDAKHANRERDRESKALEKLLKRADAAAANAVADDAKHANRERDRESKALEKLLKRADRAAADAAADDAKHANRERRLEEARRHALEQAVLCEEARRHALEQAVLCELRGFKHEVEAGMLAGESLTVIDVRYIAAELWCISANEAGVHEPTPLWAMPADAKVKADAAAEAADAAAKAAGKPVASLAKKDDDGDHTASSVFPTAKAPEHLHMIRGFSALSNGDGIFVATSSTSRVTGRGRSTVLLYDDGASLPRNDAATTSRPPARFENLRADAFGAQADMVKCPFDENLFLKARRPETYSYPGFFNAGINQNFTDVASQVPNKVNWSKRLEDAVHGNQGRTEVTGAALDDLIHNAKGLTSSHEPQPGSVVPSNRWRADRVLFVAKVVPGESSLAPHRDVKVLSYGANGNKLFYPIFVVTVAFYYYLRDDGFFVPATDVDVEHNTSVKFRTVPHDASKAFNLQLANGGFWANDVRAGGVYTHALECTKRVPRQDGATHTGCPPTRRVGNYYRGSAVYTLLSTAPPSPAARDD</sequence>
<accession>F0YJA9</accession>
<feature type="domain" description="HTH myb-type" evidence="8">
    <location>
        <begin position="824"/>
        <end position="878"/>
    </location>
</feature>
<proteinExistence type="predicted"/>
<dbReference type="CDD" id="cd00167">
    <property type="entry name" value="SANT"/>
    <property type="match status" value="4"/>
</dbReference>
<dbReference type="SUPFAM" id="SSF81901">
    <property type="entry name" value="HCP-like"/>
    <property type="match status" value="1"/>
</dbReference>
<evidence type="ECO:0000259" key="6">
    <source>
        <dbReference type="PROSITE" id="PS50090"/>
    </source>
</evidence>
<dbReference type="Pfam" id="PF00249">
    <property type="entry name" value="Myb_DNA-binding"/>
    <property type="match status" value="4"/>
</dbReference>
<feature type="compositionally biased region" description="Low complexity" evidence="4">
    <location>
        <begin position="159"/>
        <end position="176"/>
    </location>
</feature>
<dbReference type="InterPro" id="IPR050560">
    <property type="entry name" value="MYB_TF"/>
</dbReference>
<evidence type="ECO:0000259" key="8">
    <source>
        <dbReference type="PROSITE" id="PS51294"/>
    </source>
</evidence>
<feature type="domain" description="Myb-like" evidence="6">
    <location>
        <begin position="824"/>
        <end position="874"/>
    </location>
</feature>
<dbReference type="Proteomes" id="UP000002729">
    <property type="component" value="Unassembled WGS sequence"/>
</dbReference>
<dbReference type="InParanoid" id="F0YJA9"/>
<dbReference type="InterPro" id="IPR001005">
    <property type="entry name" value="SANT/Myb"/>
</dbReference>
<feature type="region of interest" description="Disordered" evidence="4">
    <location>
        <begin position="354"/>
        <end position="400"/>
    </location>
</feature>
<dbReference type="InterPro" id="IPR009057">
    <property type="entry name" value="Homeodomain-like_sf"/>
</dbReference>
<dbReference type="GO" id="GO:0000978">
    <property type="term" value="F:RNA polymerase II cis-regulatory region sequence-specific DNA binding"/>
    <property type="evidence" value="ECO:0007669"/>
    <property type="project" value="TreeGrafter"/>
</dbReference>
<dbReference type="RefSeq" id="XP_009040552.1">
    <property type="nucleotide sequence ID" value="XM_009042304.1"/>
</dbReference>
<evidence type="ECO:0000256" key="3">
    <source>
        <dbReference type="SAM" id="Coils"/>
    </source>
</evidence>
<feature type="coiled-coil region" evidence="3">
    <location>
        <begin position="68"/>
        <end position="95"/>
    </location>
</feature>
<dbReference type="SUPFAM" id="SSF46689">
    <property type="entry name" value="Homeodomain-like"/>
    <property type="match status" value="3"/>
</dbReference>
<feature type="domain" description="Myb-like" evidence="6">
    <location>
        <begin position="754"/>
        <end position="804"/>
    </location>
</feature>
<dbReference type="GeneID" id="20228704"/>
<organism evidence="10">
    <name type="scientific">Aureococcus anophagefferens</name>
    <name type="common">Harmful bloom alga</name>
    <dbReference type="NCBI Taxonomy" id="44056"/>
    <lineage>
        <taxon>Eukaryota</taxon>
        <taxon>Sar</taxon>
        <taxon>Stramenopiles</taxon>
        <taxon>Ochrophyta</taxon>
        <taxon>Pelagophyceae</taxon>
        <taxon>Pelagomonadales</taxon>
        <taxon>Pelagomonadaceae</taxon>
        <taxon>Aureococcus</taxon>
    </lineage>
</organism>
<feature type="region of interest" description="Disordered" evidence="4">
    <location>
        <begin position="586"/>
        <end position="619"/>
    </location>
</feature>
<dbReference type="Gene3D" id="2.60.120.920">
    <property type="match status" value="1"/>
</dbReference>
<dbReference type="GO" id="GO:0005634">
    <property type="term" value="C:nucleus"/>
    <property type="evidence" value="ECO:0007669"/>
    <property type="project" value="TreeGrafter"/>
</dbReference>
<dbReference type="PRINTS" id="PR00503">
    <property type="entry name" value="BROMODOMAIN"/>
</dbReference>
<evidence type="ECO:0000256" key="1">
    <source>
        <dbReference type="ARBA" id="ARBA00023117"/>
    </source>
</evidence>
<dbReference type="SMART" id="SM00717">
    <property type="entry name" value="SANT"/>
    <property type="match status" value="4"/>
</dbReference>
<dbReference type="PANTHER" id="PTHR45614:SF25">
    <property type="entry name" value="MYB PROTEIN"/>
    <property type="match status" value="1"/>
</dbReference>
<name>F0YJA9_AURAN</name>
<evidence type="ECO:0000256" key="2">
    <source>
        <dbReference type="PROSITE-ProRule" id="PRU00035"/>
    </source>
</evidence>
<dbReference type="PANTHER" id="PTHR45614">
    <property type="entry name" value="MYB PROTEIN-RELATED"/>
    <property type="match status" value="1"/>
</dbReference>
<dbReference type="SMART" id="SM00671">
    <property type="entry name" value="SEL1"/>
    <property type="match status" value="2"/>
</dbReference>
<dbReference type="SMART" id="SM00297">
    <property type="entry name" value="BROMO"/>
    <property type="match status" value="1"/>
</dbReference>
<feature type="compositionally biased region" description="Basic and acidic residues" evidence="4">
    <location>
        <begin position="185"/>
        <end position="204"/>
    </location>
</feature>
<dbReference type="InterPro" id="IPR017930">
    <property type="entry name" value="Myb_dom"/>
</dbReference>
<dbReference type="PROSITE" id="PS50090">
    <property type="entry name" value="MYB_LIKE"/>
    <property type="match status" value="4"/>
</dbReference>
<dbReference type="KEGG" id="aaf:AURANDRAFT_72433"/>
<protein>
    <submittedName>
        <fullName evidence="9">Uncharacterized protein</fullName>
    </submittedName>
</protein>
<dbReference type="EMBL" id="GL833147">
    <property type="protein sequence ID" value="EGB04816.1"/>
    <property type="molecule type" value="Genomic_DNA"/>
</dbReference>
<feature type="compositionally biased region" description="Low complexity" evidence="4">
    <location>
        <begin position="606"/>
        <end position="619"/>
    </location>
</feature>
<dbReference type="Pfam" id="PF00439">
    <property type="entry name" value="Bromodomain"/>
    <property type="match status" value="1"/>
</dbReference>
<dbReference type="PROSITE" id="PS50014">
    <property type="entry name" value="BROMODOMAIN_2"/>
    <property type="match status" value="1"/>
</dbReference>
<feature type="domain" description="Bromo" evidence="5">
    <location>
        <begin position="645"/>
        <end position="716"/>
    </location>
</feature>
<dbReference type="GO" id="GO:0000981">
    <property type="term" value="F:DNA-binding transcription factor activity, RNA polymerase II-specific"/>
    <property type="evidence" value="ECO:0007669"/>
    <property type="project" value="TreeGrafter"/>
</dbReference>
<feature type="compositionally biased region" description="Low complexity" evidence="4">
    <location>
        <begin position="355"/>
        <end position="372"/>
    </location>
</feature>
<keyword evidence="1 2" id="KW-0103">Bromodomain</keyword>
<evidence type="ECO:0000259" key="5">
    <source>
        <dbReference type="PROSITE" id="PS50014"/>
    </source>
</evidence>
<dbReference type="SUPFAM" id="SSF47370">
    <property type="entry name" value="Bromodomain"/>
    <property type="match status" value="1"/>
</dbReference>
<dbReference type="InterPro" id="IPR036427">
    <property type="entry name" value="Bromodomain-like_sf"/>
</dbReference>
<evidence type="ECO:0000256" key="4">
    <source>
        <dbReference type="SAM" id="MobiDB-lite"/>
    </source>
</evidence>
<evidence type="ECO:0000313" key="10">
    <source>
        <dbReference type="Proteomes" id="UP000002729"/>
    </source>
</evidence>
<dbReference type="PROSITE" id="PS50188">
    <property type="entry name" value="B302_SPRY"/>
    <property type="match status" value="1"/>
</dbReference>
<feature type="region of interest" description="Disordered" evidence="4">
    <location>
        <begin position="159"/>
        <end position="227"/>
    </location>
</feature>
<dbReference type="InterPro" id="IPR006597">
    <property type="entry name" value="Sel1-like"/>
</dbReference>
<dbReference type="eggNOG" id="KOG0048">
    <property type="taxonomic scope" value="Eukaryota"/>
</dbReference>
<keyword evidence="3" id="KW-0175">Coiled coil</keyword>